<dbReference type="InterPro" id="IPR001584">
    <property type="entry name" value="Integrase_cat-core"/>
</dbReference>
<keyword evidence="3" id="KW-1185">Reference proteome</keyword>
<dbReference type="EMBL" id="RZGR01000008">
    <property type="protein sequence ID" value="RUQ89268.1"/>
    <property type="molecule type" value="Genomic_DNA"/>
</dbReference>
<reference evidence="2 3" key="1">
    <citation type="submission" date="2018-12" db="EMBL/GenBank/DDBJ databases">
        <title>Legionella sp,whole genome shotgun sequence.</title>
        <authorList>
            <person name="Wu H."/>
        </authorList>
    </citation>
    <scope>NUCLEOTIDE SEQUENCE [LARGE SCALE GENOMIC DNA]</scope>
    <source>
        <strain evidence="3">km714</strain>
    </source>
</reference>
<sequence length="83" mass="9566">MTFARELGFEVCTTPAYSPESNGMAEAFVKTFKRDYIAFYDPMNAIALMDNLDSWFEDYNNIAPHKGLKMMAPREYRRAIIGN</sequence>
<dbReference type="InterPro" id="IPR036397">
    <property type="entry name" value="RNaseH_sf"/>
</dbReference>
<gene>
    <name evidence="2" type="ORF">EKM59_04105</name>
</gene>
<organism evidence="2 3">
    <name type="scientific">Legionella septentrionalis</name>
    <dbReference type="NCBI Taxonomy" id="2498109"/>
    <lineage>
        <taxon>Bacteria</taxon>
        <taxon>Pseudomonadati</taxon>
        <taxon>Pseudomonadota</taxon>
        <taxon>Gammaproteobacteria</taxon>
        <taxon>Legionellales</taxon>
        <taxon>Legionellaceae</taxon>
        <taxon>Legionella</taxon>
    </lineage>
</organism>
<dbReference type="InterPro" id="IPR012337">
    <property type="entry name" value="RNaseH-like_sf"/>
</dbReference>
<dbReference type="SUPFAM" id="SSF53098">
    <property type="entry name" value="Ribonuclease H-like"/>
    <property type="match status" value="1"/>
</dbReference>
<name>A0A433JKW4_9GAMM</name>
<evidence type="ECO:0000313" key="2">
    <source>
        <dbReference type="EMBL" id="RUQ89268.1"/>
    </source>
</evidence>
<evidence type="ECO:0000313" key="3">
    <source>
        <dbReference type="Proteomes" id="UP000288012"/>
    </source>
</evidence>
<protein>
    <recommendedName>
        <fullName evidence="1">Integrase catalytic domain-containing protein</fullName>
    </recommendedName>
</protein>
<feature type="domain" description="Integrase catalytic" evidence="1">
    <location>
        <begin position="1"/>
        <end position="81"/>
    </location>
</feature>
<evidence type="ECO:0000259" key="1">
    <source>
        <dbReference type="PROSITE" id="PS50994"/>
    </source>
</evidence>
<dbReference type="Pfam" id="PF13683">
    <property type="entry name" value="rve_3"/>
    <property type="match status" value="1"/>
</dbReference>
<dbReference type="PROSITE" id="PS50994">
    <property type="entry name" value="INTEGRASE"/>
    <property type="match status" value="1"/>
</dbReference>
<dbReference type="GO" id="GO:0015074">
    <property type="term" value="P:DNA integration"/>
    <property type="evidence" value="ECO:0007669"/>
    <property type="project" value="InterPro"/>
</dbReference>
<accession>A0A433JKW4</accession>
<dbReference type="AlphaFoldDB" id="A0A433JKW4"/>
<dbReference type="GO" id="GO:0003676">
    <property type="term" value="F:nucleic acid binding"/>
    <property type="evidence" value="ECO:0007669"/>
    <property type="project" value="InterPro"/>
</dbReference>
<comment type="caution">
    <text evidence="2">The sequence shown here is derived from an EMBL/GenBank/DDBJ whole genome shotgun (WGS) entry which is preliminary data.</text>
</comment>
<proteinExistence type="predicted"/>
<dbReference type="Gene3D" id="3.30.420.10">
    <property type="entry name" value="Ribonuclease H-like superfamily/Ribonuclease H"/>
    <property type="match status" value="1"/>
</dbReference>
<dbReference type="Proteomes" id="UP000288012">
    <property type="component" value="Unassembled WGS sequence"/>
</dbReference>